<gene>
    <name evidence="2" type="ORF">LCGC14_0327740</name>
</gene>
<dbReference type="AlphaFoldDB" id="A0A0F9U064"/>
<feature type="compositionally biased region" description="Pro residues" evidence="1">
    <location>
        <begin position="47"/>
        <end position="60"/>
    </location>
</feature>
<dbReference type="EMBL" id="LAZR01000227">
    <property type="protein sequence ID" value="KKN80682.1"/>
    <property type="molecule type" value="Genomic_DNA"/>
</dbReference>
<proteinExistence type="predicted"/>
<reference evidence="2" key="1">
    <citation type="journal article" date="2015" name="Nature">
        <title>Complex archaea that bridge the gap between prokaryotes and eukaryotes.</title>
        <authorList>
            <person name="Spang A."/>
            <person name="Saw J.H."/>
            <person name="Jorgensen S.L."/>
            <person name="Zaremba-Niedzwiedzka K."/>
            <person name="Martijn J."/>
            <person name="Lind A.E."/>
            <person name="van Eijk R."/>
            <person name="Schleper C."/>
            <person name="Guy L."/>
            <person name="Ettema T.J."/>
        </authorList>
    </citation>
    <scope>NUCLEOTIDE SEQUENCE</scope>
</reference>
<name>A0A0F9U064_9ZZZZ</name>
<evidence type="ECO:0000256" key="1">
    <source>
        <dbReference type="SAM" id="MobiDB-lite"/>
    </source>
</evidence>
<feature type="compositionally biased region" description="Basic and acidic residues" evidence="1">
    <location>
        <begin position="25"/>
        <end position="38"/>
    </location>
</feature>
<feature type="region of interest" description="Disordered" evidence="1">
    <location>
        <begin position="1"/>
        <end position="66"/>
    </location>
</feature>
<comment type="caution">
    <text evidence="2">The sequence shown here is derived from an EMBL/GenBank/DDBJ whole genome shotgun (WGS) entry which is preliminary data.</text>
</comment>
<protein>
    <submittedName>
        <fullName evidence="2">Uncharacterized protein</fullName>
    </submittedName>
</protein>
<accession>A0A0F9U064</accession>
<evidence type="ECO:0000313" key="2">
    <source>
        <dbReference type="EMBL" id="KKN80682.1"/>
    </source>
</evidence>
<organism evidence="2">
    <name type="scientific">marine sediment metagenome</name>
    <dbReference type="NCBI Taxonomy" id="412755"/>
    <lineage>
        <taxon>unclassified sequences</taxon>
        <taxon>metagenomes</taxon>
        <taxon>ecological metagenomes</taxon>
    </lineage>
</organism>
<sequence length="211" mass="23047">MQETKTAAVPEDPGGPGSEGIETAVKGDPEGVETHAEPPHAATVKPGSPPPEPQPQPPAPAQVAPVPVQAARLHFGRLKEAEHARRTLFADIPAGTEIATILEPGYWAHHTASIRPMDLIEAFCEDGSWEALLRVMFVGRVEVRVSPIHVVQHEQADVADLTSDLYVVKWRGPGAKWGVLNRDTGEVIKDRFYPKSQAVAYLRDHLRKMKT</sequence>